<keyword evidence="1" id="KW-0732">Signal</keyword>
<comment type="caution">
    <text evidence="2">The sequence shown here is derived from an EMBL/GenBank/DDBJ whole genome shotgun (WGS) entry which is preliminary data.</text>
</comment>
<evidence type="ECO:0000313" key="3">
    <source>
        <dbReference type="Proteomes" id="UP001217485"/>
    </source>
</evidence>
<dbReference type="RefSeq" id="WP_272093076.1">
    <property type="nucleotide sequence ID" value="NZ_JAQNDK010000001.1"/>
</dbReference>
<feature type="chain" id="PRO_5046429681" description="Secreted protein" evidence="1">
    <location>
        <begin position="21"/>
        <end position="102"/>
    </location>
</feature>
<protein>
    <recommendedName>
        <fullName evidence="4">Secreted protein</fullName>
    </recommendedName>
</protein>
<name>A0ABT5BTY1_9BACT</name>
<dbReference type="Proteomes" id="UP001217485">
    <property type="component" value="Unassembled WGS sequence"/>
</dbReference>
<accession>A0ABT5BTY1</accession>
<feature type="signal peptide" evidence="1">
    <location>
        <begin position="1"/>
        <end position="20"/>
    </location>
</feature>
<evidence type="ECO:0000313" key="2">
    <source>
        <dbReference type="EMBL" id="MDC0676356.1"/>
    </source>
</evidence>
<organism evidence="2 3">
    <name type="scientific">Sorangium atrum</name>
    <dbReference type="NCBI Taxonomy" id="2995308"/>
    <lineage>
        <taxon>Bacteria</taxon>
        <taxon>Pseudomonadati</taxon>
        <taxon>Myxococcota</taxon>
        <taxon>Polyangia</taxon>
        <taxon>Polyangiales</taxon>
        <taxon>Polyangiaceae</taxon>
        <taxon>Sorangium</taxon>
    </lineage>
</organism>
<keyword evidence="3" id="KW-1185">Reference proteome</keyword>
<evidence type="ECO:0000256" key="1">
    <source>
        <dbReference type="SAM" id="SignalP"/>
    </source>
</evidence>
<proteinExistence type="predicted"/>
<sequence length="102" mass="11255">MKRFGQLVLFALCVAFSVSAVYNVVSDNADVERRAALVACGEDGAASAPEPRRPSEGCRAQMTRLERTPFGQTFEFTTAKRTVDVRCERALVFAGEYSCKLR</sequence>
<reference evidence="2 3" key="1">
    <citation type="submission" date="2023-01" db="EMBL/GenBank/DDBJ databases">
        <title>Minimal conservation of predation-associated metabolite biosynthetic gene clusters underscores biosynthetic potential of Myxococcota including descriptions for ten novel species: Archangium lansinium sp. nov., Myxococcus landrumus sp. nov., Nannocystis bai.</title>
        <authorList>
            <person name="Ahearne A."/>
            <person name="Stevens C."/>
            <person name="Dowd S."/>
        </authorList>
    </citation>
    <scope>NUCLEOTIDE SEQUENCE [LARGE SCALE GENOMIC DNA]</scope>
    <source>
        <strain evidence="2 3">WIWO2</strain>
    </source>
</reference>
<evidence type="ECO:0008006" key="4">
    <source>
        <dbReference type="Google" id="ProtNLM"/>
    </source>
</evidence>
<dbReference type="EMBL" id="JAQNDK010000001">
    <property type="protein sequence ID" value="MDC0676356.1"/>
    <property type="molecule type" value="Genomic_DNA"/>
</dbReference>
<gene>
    <name evidence="2" type="ORF">POL72_01290</name>
</gene>